<protein>
    <submittedName>
        <fullName evidence="6">Iron-containing alcohol dehydrogenase</fullName>
    </submittedName>
</protein>
<feature type="domain" description="Alcohol dehydrogenase iron-type/glycerol dehydrogenase GldA" evidence="4">
    <location>
        <begin position="11"/>
        <end position="181"/>
    </location>
</feature>
<dbReference type="Gene3D" id="3.40.50.1970">
    <property type="match status" value="1"/>
</dbReference>
<evidence type="ECO:0000259" key="4">
    <source>
        <dbReference type="Pfam" id="PF00465"/>
    </source>
</evidence>
<comment type="similarity">
    <text evidence="1">Belongs to the iron-containing alcohol dehydrogenase family.</text>
</comment>
<dbReference type="Gene3D" id="1.20.1090.10">
    <property type="entry name" value="Dehydroquinate synthase-like - alpha domain"/>
    <property type="match status" value="1"/>
</dbReference>
<comment type="caution">
    <text evidence="6">The sequence shown here is derived from an EMBL/GenBank/DDBJ whole genome shotgun (WGS) entry which is preliminary data.</text>
</comment>
<evidence type="ECO:0000313" key="6">
    <source>
        <dbReference type="EMBL" id="MBC8179051.1"/>
    </source>
</evidence>
<dbReference type="PROSITE" id="PS00913">
    <property type="entry name" value="ADH_IRON_1"/>
    <property type="match status" value="1"/>
</dbReference>
<keyword evidence="3" id="KW-0520">NAD</keyword>
<evidence type="ECO:0000256" key="1">
    <source>
        <dbReference type="ARBA" id="ARBA00007358"/>
    </source>
</evidence>
<dbReference type="PROSITE" id="PS00060">
    <property type="entry name" value="ADH_IRON_2"/>
    <property type="match status" value="1"/>
</dbReference>
<accession>A0A8J6N3S6</accession>
<keyword evidence="2" id="KW-0560">Oxidoreductase</keyword>
<evidence type="ECO:0000256" key="2">
    <source>
        <dbReference type="ARBA" id="ARBA00023002"/>
    </source>
</evidence>
<dbReference type="InterPro" id="IPR001670">
    <property type="entry name" value="ADH_Fe/GldA"/>
</dbReference>
<dbReference type="Pfam" id="PF25137">
    <property type="entry name" value="ADH_Fe_C"/>
    <property type="match status" value="1"/>
</dbReference>
<dbReference type="InterPro" id="IPR018211">
    <property type="entry name" value="ADH_Fe_CS"/>
</dbReference>
<evidence type="ECO:0000313" key="7">
    <source>
        <dbReference type="Proteomes" id="UP000650524"/>
    </source>
</evidence>
<name>A0A8J6N3S6_9DELT</name>
<dbReference type="AlphaFoldDB" id="A0A8J6N3S6"/>
<dbReference type="PANTHER" id="PTHR11496">
    <property type="entry name" value="ALCOHOL DEHYDROGENASE"/>
    <property type="match status" value="1"/>
</dbReference>
<evidence type="ECO:0000256" key="3">
    <source>
        <dbReference type="ARBA" id="ARBA00023027"/>
    </source>
</evidence>
<dbReference type="CDD" id="cd14865">
    <property type="entry name" value="Fe-ADH-like"/>
    <property type="match status" value="1"/>
</dbReference>
<dbReference type="FunFam" id="3.40.50.1970:FF:000003">
    <property type="entry name" value="Alcohol dehydrogenase, iron-containing"/>
    <property type="match status" value="1"/>
</dbReference>
<dbReference type="GO" id="GO:0046872">
    <property type="term" value="F:metal ion binding"/>
    <property type="evidence" value="ECO:0007669"/>
    <property type="project" value="InterPro"/>
</dbReference>
<dbReference type="InterPro" id="IPR056798">
    <property type="entry name" value="ADH_Fe_C"/>
</dbReference>
<feature type="domain" description="Fe-containing alcohol dehydrogenase-like C-terminal" evidence="5">
    <location>
        <begin position="192"/>
        <end position="391"/>
    </location>
</feature>
<dbReference type="FunFam" id="1.20.1090.10:FF:000001">
    <property type="entry name" value="Aldehyde-alcohol dehydrogenase"/>
    <property type="match status" value="1"/>
</dbReference>
<reference evidence="6 7" key="1">
    <citation type="submission" date="2020-08" db="EMBL/GenBank/DDBJ databases">
        <title>Bridging the membrane lipid divide: bacteria of the FCB group superphylum have the potential to synthesize archaeal ether lipids.</title>
        <authorList>
            <person name="Villanueva L."/>
            <person name="Von Meijenfeldt F.A.B."/>
            <person name="Westbye A.B."/>
            <person name="Yadav S."/>
            <person name="Hopmans E.C."/>
            <person name="Dutilh B.E."/>
            <person name="Sinninghe Damste J.S."/>
        </authorList>
    </citation>
    <scope>NUCLEOTIDE SEQUENCE [LARGE SCALE GENOMIC DNA]</scope>
    <source>
        <strain evidence="6">NIOZ-UU27</strain>
    </source>
</reference>
<dbReference type="Proteomes" id="UP000650524">
    <property type="component" value="Unassembled WGS sequence"/>
</dbReference>
<dbReference type="PANTHER" id="PTHR11496:SF102">
    <property type="entry name" value="ALCOHOL DEHYDROGENASE 4"/>
    <property type="match status" value="1"/>
</dbReference>
<organism evidence="6 7">
    <name type="scientific">Candidatus Desulfacyla euxinica</name>
    <dbReference type="NCBI Taxonomy" id="2841693"/>
    <lineage>
        <taxon>Bacteria</taxon>
        <taxon>Deltaproteobacteria</taxon>
        <taxon>Candidatus Desulfacyla</taxon>
    </lineage>
</organism>
<dbReference type="GO" id="GO:0004022">
    <property type="term" value="F:alcohol dehydrogenase (NAD+) activity"/>
    <property type="evidence" value="ECO:0007669"/>
    <property type="project" value="TreeGrafter"/>
</dbReference>
<dbReference type="EMBL" id="JACNJD010000340">
    <property type="protein sequence ID" value="MBC8179051.1"/>
    <property type="molecule type" value="Genomic_DNA"/>
</dbReference>
<evidence type="ECO:0000259" key="5">
    <source>
        <dbReference type="Pfam" id="PF25137"/>
    </source>
</evidence>
<dbReference type="InterPro" id="IPR039697">
    <property type="entry name" value="Alcohol_dehydrogenase_Fe"/>
</dbReference>
<gene>
    <name evidence="6" type="ORF">H8E19_16730</name>
</gene>
<dbReference type="Pfam" id="PF00465">
    <property type="entry name" value="Fe-ADH"/>
    <property type="match status" value="1"/>
</dbReference>
<sequence>MLPNYYQFYCPVKILSGQLAVSNIPFEMNLLGCKRAMIITDKGVAGAGLIEIVKSSFADSDSEIGFIFDDVPRDSSSKVANKIARLFKKEKCDCFIAVGGGSALDTAKGANIVISERSNDILKFQGADKITKDLKPLIAVPTTAGTGSEVTKVAVIYNEKTETKMSFVSDKLYPDVAVIDPKMTMTMPPMITAATGMDALTHAIEAYTCLQENPIDDVYAKTAIDLIRRYLVKATENGNDEEARMGMANAALFAGIAFSNSMVGMVHALAHALGGVCHVPHGVANAILLSWCLEYNLEKVPEQIAELSGVLGGTFENPESGDQAEEAISLVRSLLKRLNRISGLPIRLKDAKVKKNMLNKVAKAAINDGALVYNPREVTYEDALEIYKKAF</sequence>
<proteinExistence type="inferred from homology"/>
<dbReference type="SUPFAM" id="SSF56796">
    <property type="entry name" value="Dehydroquinate synthase-like"/>
    <property type="match status" value="1"/>
</dbReference>